<evidence type="ECO:0000256" key="1">
    <source>
        <dbReference type="ARBA" id="ARBA00004196"/>
    </source>
</evidence>
<dbReference type="SUPFAM" id="SSF49503">
    <property type="entry name" value="Cupredoxins"/>
    <property type="match status" value="1"/>
</dbReference>
<evidence type="ECO:0000313" key="7">
    <source>
        <dbReference type="Proteomes" id="UP000479114"/>
    </source>
</evidence>
<dbReference type="GO" id="GO:0016020">
    <property type="term" value="C:membrane"/>
    <property type="evidence" value="ECO:0007669"/>
    <property type="project" value="InterPro"/>
</dbReference>
<accession>A0A6C0NW82</accession>
<evidence type="ECO:0000259" key="5">
    <source>
        <dbReference type="PROSITE" id="PS50857"/>
    </source>
</evidence>
<organism evidence="6 7">
    <name type="scientific">Paenibacillus rhizovicinus</name>
    <dbReference type="NCBI Taxonomy" id="2704463"/>
    <lineage>
        <taxon>Bacteria</taxon>
        <taxon>Bacillati</taxon>
        <taxon>Bacillota</taxon>
        <taxon>Bacilli</taxon>
        <taxon>Bacillales</taxon>
        <taxon>Paenibacillaceae</taxon>
        <taxon>Paenibacillus</taxon>
    </lineage>
</organism>
<name>A0A6C0NW82_9BACL</name>
<proteinExistence type="predicted"/>
<dbReference type="GO" id="GO:0004129">
    <property type="term" value="F:cytochrome-c oxidase activity"/>
    <property type="evidence" value="ECO:0007669"/>
    <property type="project" value="InterPro"/>
</dbReference>
<evidence type="ECO:0000256" key="4">
    <source>
        <dbReference type="SAM" id="SignalP"/>
    </source>
</evidence>
<dbReference type="EMBL" id="CP048286">
    <property type="protein sequence ID" value="QHW30474.1"/>
    <property type="molecule type" value="Genomic_DNA"/>
</dbReference>
<evidence type="ECO:0000256" key="3">
    <source>
        <dbReference type="ARBA" id="ARBA00023008"/>
    </source>
</evidence>
<dbReference type="GO" id="GO:0005507">
    <property type="term" value="F:copper ion binding"/>
    <property type="evidence" value="ECO:0007669"/>
    <property type="project" value="InterPro"/>
</dbReference>
<sequence>MMKERIRKGLLTAVLCCAAALALSGCGGNNDNAANNAGNNAGTNNGANTGASSGGEQAITVKASNFKFDQTEIRVKQHDKVTIKLHNDAGFHGFTIPDYNVDIKENDGTASFTADKTGEFPYHCSVVCGSGHANMVGKLIVE</sequence>
<keyword evidence="3" id="KW-0186">Copper</keyword>
<dbReference type="InterPro" id="IPR051403">
    <property type="entry name" value="NosZ/Cyto_c_oxidase_sub2"/>
</dbReference>
<evidence type="ECO:0000256" key="2">
    <source>
        <dbReference type="ARBA" id="ARBA00022723"/>
    </source>
</evidence>
<feature type="signal peptide" evidence="4">
    <location>
        <begin position="1"/>
        <end position="33"/>
    </location>
</feature>
<dbReference type="Gene3D" id="2.60.40.420">
    <property type="entry name" value="Cupredoxins - blue copper proteins"/>
    <property type="match status" value="1"/>
</dbReference>
<dbReference type="KEGG" id="prz:GZH47_06170"/>
<dbReference type="InterPro" id="IPR002429">
    <property type="entry name" value="CcO_II-like_C"/>
</dbReference>
<protein>
    <submittedName>
        <fullName evidence="6">Cytochrome C oxidase subunit II</fullName>
    </submittedName>
</protein>
<evidence type="ECO:0000313" key="6">
    <source>
        <dbReference type="EMBL" id="QHW30474.1"/>
    </source>
</evidence>
<dbReference type="GO" id="GO:0030313">
    <property type="term" value="C:cell envelope"/>
    <property type="evidence" value="ECO:0007669"/>
    <property type="project" value="UniProtKB-SubCell"/>
</dbReference>
<dbReference type="PANTHER" id="PTHR42838">
    <property type="entry name" value="CYTOCHROME C OXIDASE SUBUNIT II"/>
    <property type="match status" value="1"/>
</dbReference>
<comment type="subcellular location">
    <subcellularLocation>
        <location evidence="1">Cell envelope</location>
    </subcellularLocation>
</comment>
<keyword evidence="2" id="KW-0479">Metal-binding</keyword>
<gene>
    <name evidence="6" type="ORF">GZH47_06170</name>
</gene>
<feature type="domain" description="Cytochrome oxidase subunit II copper A binding" evidence="5">
    <location>
        <begin position="56"/>
        <end position="142"/>
    </location>
</feature>
<keyword evidence="4" id="KW-0732">Signal</keyword>
<dbReference type="PANTHER" id="PTHR42838:SF2">
    <property type="entry name" value="NITROUS-OXIDE REDUCTASE"/>
    <property type="match status" value="1"/>
</dbReference>
<dbReference type="AlphaFoldDB" id="A0A6C0NW82"/>
<dbReference type="RefSeq" id="WP_162639199.1">
    <property type="nucleotide sequence ID" value="NZ_CP048286.1"/>
</dbReference>
<dbReference type="PROSITE" id="PS50857">
    <property type="entry name" value="COX2_CUA"/>
    <property type="match status" value="1"/>
</dbReference>
<dbReference type="Proteomes" id="UP000479114">
    <property type="component" value="Chromosome"/>
</dbReference>
<keyword evidence="7" id="KW-1185">Reference proteome</keyword>
<feature type="chain" id="PRO_5025470887" evidence="4">
    <location>
        <begin position="34"/>
        <end position="142"/>
    </location>
</feature>
<dbReference type="InterPro" id="IPR008972">
    <property type="entry name" value="Cupredoxin"/>
</dbReference>
<dbReference type="PROSITE" id="PS51257">
    <property type="entry name" value="PROKAR_LIPOPROTEIN"/>
    <property type="match status" value="1"/>
</dbReference>
<reference evidence="6 7" key="1">
    <citation type="submission" date="2020-02" db="EMBL/GenBank/DDBJ databases">
        <title>Paenibacillus sp. nov., isolated from rhizosphere soil of tomato.</title>
        <authorList>
            <person name="Weon H.-Y."/>
            <person name="Lee S.A."/>
        </authorList>
    </citation>
    <scope>NUCLEOTIDE SEQUENCE [LARGE SCALE GENOMIC DNA]</scope>
    <source>
        <strain evidence="6 7">14171R-81</strain>
    </source>
</reference>